<dbReference type="AlphaFoldDB" id="A0A9K3GKD0"/>
<proteinExistence type="predicted"/>
<accession>A0A9K3GKD0</accession>
<dbReference type="GO" id="GO:0004062">
    <property type="term" value="F:aryl sulfotransferase activity"/>
    <property type="evidence" value="ECO:0007669"/>
    <property type="project" value="InterPro"/>
</dbReference>
<reference evidence="1 2" key="1">
    <citation type="journal article" date="2018" name="PLoS ONE">
        <title>The draft genome of Kipferlia bialata reveals reductive genome evolution in fornicate parasites.</title>
        <authorList>
            <person name="Tanifuji G."/>
            <person name="Takabayashi S."/>
            <person name="Kume K."/>
            <person name="Takagi M."/>
            <person name="Nakayama T."/>
            <person name="Kamikawa R."/>
            <person name="Inagaki Y."/>
            <person name="Hashimoto T."/>
        </authorList>
    </citation>
    <scope>NUCLEOTIDE SEQUENCE [LARGE SCALE GENOMIC DNA]</scope>
    <source>
        <strain evidence="1">NY0173</strain>
    </source>
</reference>
<sequence>MVLGCRYTLPPVDMAALADLYGDVTGEVTQDMCVRVLYKKTMETGTPVDNWHHTTCVELEEGRPTPITVIGMYPETEYQLMHEYVRVVRPQPWDDGYQFTMTTGPHYIEPSASAPSVLGVQGGESLTYTTREIPKEVAKHIPDVNLNEGVITANIENSEDEPWLMWATIVMGMGKYVMSFVTDLNGNVVYYIPYYKGVFTFNPVLSGMISRPGGRGNWFFDGSGGSSMNPDLTNTVTSQMFAEVDCEGVPIWSLSIWEINDILLESGYTEICEVIGHHDAIRLPNGESIVYAGYGQVDKSKSEYIETVTMLDYYSKMGKSDVPVPLDYIETVPLQHFDMILHFNADHSIKSVWRAVDHIYMTYEEQDAYSMNVVNYDLPGMGVDPIYCPGMGVDPIYYGDVSSDRTHMNSLFFDPTDNNLLVSVRSQDSVYKLNWSGDDAMPEGDVMYNLRDFALYDREYNPIHTYDEGLSLFSHQHCAQMYSVDGHPDLKVITLFDNSNTVAMVQRPEEKHHSNAVALLVNEAMQEMVLLFRTPLPEFGFALGTSQALSNGNFHYHVGVHDAISGEVGLFGTSTTVYELTPEGEFLYSVEADACVY</sequence>
<feature type="non-terminal residue" evidence="1">
    <location>
        <position position="1"/>
    </location>
</feature>
<evidence type="ECO:0000313" key="2">
    <source>
        <dbReference type="Proteomes" id="UP000265618"/>
    </source>
</evidence>
<organism evidence="1 2">
    <name type="scientific">Kipferlia bialata</name>
    <dbReference type="NCBI Taxonomy" id="797122"/>
    <lineage>
        <taxon>Eukaryota</taxon>
        <taxon>Metamonada</taxon>
        <taxon>Carpediemonas-like organisms</taxon>
        <taxon>Kipferlia</taxon>
    </lineage>
</organism>
<dbReference type="Proteomes" id="UP000265618">
    <property type="component" value="Unassembled WGS sequence"/>
</dbReference>
<dbReference type="Pfam" id="PF05935">
    <property type="entry name" value="Arylsulfotrans"/>
    <property type="match status" value="1"/>
</dbReference>
<protein>
    <submittedName>
        <fullName evidence="1">Arylsulfotransferase</fullName>
    </submittedName>
</protein>
<dbReference type="EMBL" id="BDIP01001958">
    <property type="protein sequence ID" value="GIQ85470.1"/>
    <property type="molecule type" value="Genomic_DNA"/>
</dbReference>
<comment type="caution">
    <text evidence="1">The sequence shown here is derived from an EMBL/GenBank/DDBJ whole genome shotgun (WGS) entry which is preliminary data.</text>
</comment>
<gene>
    <name evidence="1" type="ORF">KIPB_007140</name>
</gene>
<evidence type="ECO:0000313" key="1">
    <source>
        <dbReference type="EMBL" id="GIQ85470.1"/>
    </source>
</evidence>
<name>A0A9K3GKD0_9EUKA</name>
<keyword evidence="2" id="KW-1185">Reference proteome</keyword>
<dbReference type="InterPro" id="IPR010262">
    <property type="entry name" value="Arylsulfotransferase_bact"/>
</dbReference>